<feature type="chain" id="PRO_5046351300" evidence="1">
    <location>
        <begin position="29"/>
        <end position="169"/>
    </location>
</feature>
<dbReference type="RefSeq" id="WP_280573846.1">
    <property type="nucleotide sequence ID" value="NZ_JARXRM010000028.1"/>
</dbReference>
<dbReference type="Gene3D" id="3.10.450.50">
    <property type="match status" value="1"/>
</dbReference>
<keyword evidence="4" id="KW-1185">Reference proteome</keyword>
<organism evidence="3 4">
    <name type="scientific">Luteimonas endophytica</name>
    <dbReference type="NCBI Taxonomy" id="3042023"/>
    <lineage>
        <taxon>Bacteria</taxon>
        <taxon>Pseudomonadati</taxon>
        <taxon>Pseudomonadota</taxon>
        <taxon>Gammaproteobacteria</taxon>
        <taxon>Lysobacterales</taxon>
        <taxon>Lysobacteraceae</taxon>
        <taxon>Luteimonas</taxon>
    </lineage>
</organism>
<sequence>MKNSPYPAILRLGLTIAAVLSPPAPLWADDGTAARDQALARRINALDAEFFAAFNACDVDRHLAMVDEDLEFYHDKGGFTKGRGGMERMARERCTSGRPKLRRELVEGSLQVHPVPGHGAIQEGSHRFYVTEQDGGERLIEIARFVHVWEDGSAGWKIVRALSFDHRSP</sequence>
<dbReference type="Pfam" id="PF14534">
    <property type="entry name" value="DUF4440"/>
    <property type="match status" value="1"/>
</dbReference>
<dbReference type="EMBL" id="JARXRM010000028">
    <property type="protein sequence ID" value="MDH5822848.1"/>
    <property type="molecule type" value="Genomic_DNA"/>
</dbReference>
<evidence type="ECO:0000256" key="1">
    <source>
        <dbReference type="SAM" id="SignalP"/>
    </source>
</evidence>
<dbReference type="InterPro" id="IPR027843">
    <property type="entry name" value="DUF4440"/>
</dbReference>
<reference evidence="3 4" key="1">
    <citation type="submission" date="2023-04" db="EMBL/GenBank/DDBJ databases">
        <title>Luteimonas endophyticus RD2P54.</title>
        <authorList>
            <person name="Sun J.-Q."/>
        </authorList>
    </citation>
    <scope>NUCLEOTIDE SEQUENCE [LARGE SCALE GENOMIC DNA]</scope>
    <source>
        <strain evidence="3 4">RD2P54</strain>
    </source>
</reference>
<dbReference type="InterPro" id="IPR032710">
    <property type="entry name" value="NTF2-like_dom_sf"/>
</dbReference>
<gene>
    <name evidence="3" type="ORF">QFW77_07550</name>
</gene>
<accession>A0ABT6J9G6</accession>
<name>A0ABT6J9G6_9GAMM</name>
<comment type="caution">
    <text evidence="3">The sequence shown here is derived from an EMBL/GenBank/DDBJ whole genome shotgun (WGS) entry which is preliminary data.</text>
</comment>
<keyword evidence="1" id="KW-0732">Signal</keyword>
<protein>
    <submittedName>
        <fullName evidence="3">Nuclear transport factor 2 family protein</fullName>
    </submittedName>
</protein>
<dbReference type="SUPFAM" id="SSF54427">
    <property type="entry name" value="NTF2-like"/>
    <property type="match status" value="1"/>
</dbReference>
<feature type="domain" description="DUF4440" evidence="2">
    <location>
        <begin position="43"/>
        <end position="158"/>
    </location>
</feature>
<evidence type="ECO:0000259" key="2">
    <source>
        <dbReference type="Pfam" id="PF14534"/>
    </source>
</evidence>
<feature type="signal peptide" evidence="1">
    <location>
        <begin position="1"/>
        <end position="28"/>
    </location>
</feature>
<evidence type="ECO:0000313" key="4">
    <source>
        <dbReference type="Proteomes" id="UP001156940"/>
    </source>
</evidence>
<proteinExistence type="predicted"/>
<dbReference type="Proteomes" id="UP001156940">
    <property type="component" value="Unassembled WGS sequence"/>
</dbReference>
<evidence type="ECO:0000313" key="3">
    <source>
        <dbReference type="EMBL" id="MDH5822848.1"/>
    </source>
</evidence>